<sequence>MTSPFSAACACKASSFFFSQVHLHSPAMSSVYYLVGAGAAGCLLAGRLSQYFQVLLLETGGNPPPAVNTFLWTNQFSNDPQINYHFSSQHPHFSLQTDGMLNISLGKMMGGSGSHNNNYYNRGSPHDYDQFASITQDPSWSYLNVIQHFKRLENFNGILLNEDQRGFYGTSGPFSVTTSNGPTLGMWLAAGRELGFQAADPNAFQTQAFSPIALSTKNSLRSSSYTALIQGVEKTRPNLRVLRYSQVQKVLIDENKIAYGVTYLRHGIPQIAHASKEVIISAGAILSPIMLMKSGIGPSQTLHAAKIPIVQDLPGVGQNLLDHADIHFKFQILNPSAAQTLYPTLSDSGLQDELIKFQAPIKTGAFSTENVHQAFIVSSRAKRDNEGNWPDYHLFFQMNDLAGLAINATQIVMRVEFGRPKSRGCVFLNTEMYAAGEVDDEKLVSLDLGIFTDPTDMDVLLEGGHYIIKSNLLHEKTAAFQPLGLRYRPEVPEACKFYPFDSDDYWKCYIVQTSRTSWHLSGTCVMGRRDDPLAVVASDLKVRGVSRLRVIDASVLPTSTNGNPNAPTQLAAEKTACLILRDYLDPNSDPNLCPLDNPVYFTPFN</sequence>
<proteinExistence type="inferred from homology"/>
<evidence type="ECO:0000259" key="6">
    <source>
        <dbReference type="PROSITE" id="PS00624"/>
    </source>
</evidence>
<dbReference type="EMBL" id="LNIX01000018">
    <property type="protein sequence ID" value="OXA45117.1"/>
    <property type="molecule type" value="Genomic_DNA"/>
</dbReference>
<dbReference type="PANTHER" id="PTHR11552:SF147">
    <property type="entry name" value="CHOLINE DEHYDROGENASE, MITOCHONDRIAL"/>
    <property type="match status" value="1"/>
</dbReference>
<dbReference type="Pfam" id="PF00732">
    <property type="entry name" value="GMC_oxred_N"/>
    <property type="match status" value="1"/>
</dbReference>
<dbReference type="PIRSF" id="PIRSF000137">
    <property type="entry name" value="Alcohol_oxidase"/>
    <property type="match status" value="1"/>
</dbReference>
<feature type="domain" description="Glucose-methanol-choline oxidoreductase N-terminal" evidence="6">
    <location>
        <begin position="283"/>
        <end position="297"/>
    </location>
</feature>
<comment type="cofactor">
    <cofactor evidence="1 5">
        <name>FAD</name>
        <dbReference type="ChEBI" id="CHEBI:57692"/>
    </cofactor>
</comment>
<name>A0A226DKB7_FOLCA</name>
<dbReference type="GO" id="GO:0016614">
    <property type="term" value="F:oxidoreductase activity, acting on CH-OH group of donors"/>
    <property type="evidence" value="ECO:0007669"/>
    <property type="project" value="InterPro"/>
</dbReference>
<keyword evidence="8" id="KW-1185">Reference proteome</keyword>
<keyword evidence="4 5" id="KW-0274">FAD</keyword>
<dbReference type="Pfam" id="PF05199">
    <property type="entry name" value="GMC_oxred_C"/>
    <property type="match status" value="1"/>
</dbReference>
<feature type="binding site" evidence="5">
    <location>
        <position position="247"/>
    </location>
    <ligand>
        <name>FAD</name>
        <dbReference type="ChEBI" id="CHEBI:57692"/>
    </ligand>
</feature>
<reference evidence="7 8" key="1">
    <citation type="submission" date="2015-12" db="EMBL/GenBank/DDBJ databases">
        <title>The genome of Folsomia candida.</title>
        <authorList>
            <person name="Faddeeva A."/>
            <person name="Derks M.F."/>
            <person name="Anvar Y."/>
            <person name="Smit S."/>
            <person name="Van Straalen N."/>
            <person name="Roelofs D."/>
        </authorList>
    </citation>
    <scope>NUCLEOTIDE SEQUENCE [LARGE SCALE GENOMIC DNA]</scope>
    <source>
        <strain evidence="7 8">VU population</strain>
        <tissue evidence="7">Whole body</tissue>
    </source>
</reference>
<dbReference type="InterPro" id="IPR036188">
    <property type="entry name" value="FAD/NAD-bd_sf"/>
</dbReference>
<dbReference type="GO" id="GO:0050660">
    <property type="term" value="F:flavin adenine dinucleotide binding"/>
    <property type="evidence" value="ECO:0007669"/>
    <property type="project" value="InterPro"/>
</dbReference>
<dbReference type="Proteomes" id="UP000198287">
    <property type="component" value="Unassembled WGS sequence"/>
</dbReference>
<protein>
    <submittedName>
        <fullName evidence="7">Oxygen-dependent choline dehydrogenase</fullName>
    </submittedName>
</protein>
<comment type="similarity">
    <text evidence="2">Belongs to the GMC oxidoreductase family.</text>
</comment>
<gene>
    <name evidence="7" type="ORF">Fcan01_20089</name>
</gene>
<evidence type="ECO:0000256" key="5">
    <source>
        <dbReference type="PIRSR" id="PIRSR000137-2"/>
    </source>
</evidence>
<evidence type="ECO:0000256" key="1">
    <source>
        <dbReference type="ARBA" id="ARBA00001974"/>
    </source>
</evidence>
<dbReference type="AlphaFoldDB" id="A0A226DKB7"/>
<feature type="binding site" evidence="5">
    <location>
        <begin position="518"/>
        <end position="519"/>
    </location>
    <ligand>
        <name>FAD</name>
        <dbReference type="ChEBI" id="CHEBI:57692"/>
    </ligand>
</feature>
<dbReference type="InterPro" id="IPR000172">
    <property type="entry name" value="GMC_OxRdtase_N"/>
</dbReference>
<evidence type="ECO:0000313" key="7">
    <source>
        <dbReference type="EMBL" id="OXA45117.1"/>
    </source>
</evidence>
<evidence type="ECO:0000256" key="3">
    <source>
        <dbReference type="ARBA" id="ARBA00022630"/>
    </source>
</evidence>
<dbReference type="Gene3D" id="3.50.50.60">
    <property type="entry name" value="FAD/NAD(P)-binding domain"/>
    <property type="match status" value="1"/>
</dbReference>
<accession>A0A226DKB7</accession>
<evidence type="ECO:0000256" key="2">
    <source>
        <dbReference type="ARBA" id="ARBA00010790"/>
    </source>
</evidence>
<dbReference type="PANTHER" id="PTHR11552">
    <property type="entry name" value="GLUCOSE-METHANOL-CHOLINE GMC OXIDOREDUCTASE"/>
    <property type="match status" value="1"/>
</dbReference>
<comment type="caution">
    <text evidence="7">The sequence shown here is derived from an EMBL/GenBank/DDBJ whole genome shotgun (WGS) entry which is preliminary data.</text>
</comment>
<organism evidence="7 8">
    <name type="scientific">Folsomia candida</name>
    <name type="common">Springtail</name>
    <dbReference type="NCBI Taxonomy" id="158441"/>
    <lineage>
        <taxon>Eukaryota</taxon>
        <taxon>Metazoa</taxon>
        <taxon>Ecdysozoa</taxon>
        <taxon>Arthropoda</taxon>
        <taxon>Hexapoda</taxon>
        <taxon>Collembola</taxon>
        <taxon>Entomobryomorpha</taxon>
        <taxon>Isotomoidea</taxon>
        <taxon>Isotomidae</taxon>
        <taxon>Proisotominae</taxon>
        <taxon>Folsomia</taxon>
    </lineage>
</organism>
<evidence type="ECO:0000256" key="4">
    <source>
        <dbReference type="ARBA" id="ARBA00022827"/>
    </source>
</evidence>
<keyword evidence="3" id="KW-0285">Flavoprotein</keyword>
<dbReference type="PROSITE" id="PS00624">
    <property type="entry name" value="GMC_OXRED_2"/>
    <property type="match status" value="1"/>
</dbReference>
<dbReference type="OrthoDB" id="269227at2759"/>
<evidence type="ECO:0000313" key="8">
    <source>
        <dbReference type="Proteomes" id="UP000198287"/>
    </source>
</evidence>
<dbReference type="Gene3D" id="3.30.560.10">
    <property type="entry name" value="Glucose Oxidase, domain 3"/>
    <property type="match status" value="1"/>
</dbReference>
<dbReference type="SUPFAM" id="SSF51905">
    <property type="entry name" value="FAD/NAD(P)-binding domain"/>
    <property type="match status" value="1"/>
</dbReference>
<dbReference type="OMA" id="NICAFVP"/>
<dbReference type="SUPFAM" id="SSF54373">
    <property type="entry name" value="FAD-linked reductases, C-terminal domain"/>
    <property type="match status" value="1"/>
</dbReference>
<dbReference type="InterPro" id="IPR012132">
    <property type="entry name" value="GMC_OxRdtase"/>
</dbReference>
<dbReference type="InterPro" id="IPR007867">
    <property type="entry name" value="GMC_OxRtase_C"/>
</dbReference>